<keyword evidence="7" id="KW-0804">Transcription</keyword>
<dbReference type="PANTHER" id="PTHR32071:SF57">
    <property type="entry name" value="C4-DICARBOXYLATE TRANSPORT TRANSCRIPTIONAL REGULATORY PROTEIN DCTD"/>
    <property type="match status" value="1"/>
</dbReference>
<dbReference type="SUPFAM" id="SSF52540">
    <property type="entry name" value="P-loop containing nucleoside triphosphate hydrolases"/>
    <property type="match status" value="1"/>
</dbReference>
<dbReference type="GO" id="GO:0005524">
    <property type="term" value="F:ATP binding"/>
    <property type="evidence" value="ECO:0007669"/>
    <property type="project" value="UniProtKB-KW"/>
</dbReference>
<keyword evidence="12" id="KW-1185">Reference proteome</keyword>
<evidence type="ECO:0000256" key="4">
    <source>
        <dbReference type="ARBA" id="ARBA00023012"/>
    </source>
</evidence>
<dbReference type="PANTHER" id="PTHR32071">
    <property type="entry name" value="TRANSCRIPTIONAL REGULATORY PROTEIN"/>
    <property type="match status" value="1"/>
</dbReference>
<proteinExistence type="predicted"/>
<dbReference type="Gene3D" id="3.40.50.300">
    <property type="entry name" value="P-loop containing nucleotide triphosphate hydrolases"/>
    <property type="match status" value="1"/>
</dbReference>
<evidence type="ECO:0000256" key="8">
    <source>
        <dbReference type="PROSITE-ProRule" id="PRU00169"/>
    </source>
</evidence>
<evidence type="ECO:0000259" key="9">
    <source>
        <dbReference type="PROSITE" id="PS50045"/>
    </source>
</evidence>
<evidence type="ECO:0000259" key="10">
    <source>
        <dbReference type="PROSITE" id="PS50110"/>
    </source>
</evidence>
<keyword evidence="1 8" id="KW-0597">Phosphoprotein</keyword>
<dbReference type="InterPro" id="IPR002078">
    <property type="entry name" value="Sigma_54_int"/>
</dbReference>
<dbReference type="FunFam" id="3.40.50.2300:FF:000018">
    <property type="entry name" value="DNA-binding transcriptional regulator NtrC"/>
    <property type="match status" value="1"/>
</dbReference>
<dbReference type="Pfam" id="PF00072">
    <property type="entry name" value="Response_reg"/>
    <property type="match status" value="1"/>
</dbReference>
<dbReference type="InterPro" id="IPR025944">
    <property type="entry name" value="Sigma_54_int_dom_CS"/>
</dbReference>
<dbReference type="PROSITE" id="PS00676">
    <property type="entry name" value="SIGMA54_INTERACT_2"/>
    <property type="match status" value="1"/>
</dbReference>
<dbReference type="InterPro" id="IPR009057">
    <property type="entry name" value="Homeodomain-like_sf"/>
</dbReference>
<dbReference type="PROSITE" id="PS00675">
    <property type="entry name" value="SIGMA54_INTERACT_1"/>
    <property type="match status" value="1"/>
</dbReference>
<dbReference type="PROSITE" id="PS00688">
    <property type="entry name" value="SIGMA54_INTERACT_3"/>
    <property type="match status" value="1"/>
</dbReference>
<dbReference type="RefSeq" id="WP_214362868.1">
    <property type="nucleotide sequence ID" value="NZ_JAEKFT010000022.1"/>
</dbReference>
<comment type="caution">
    <text evidence="11">The sequence shown here is derived from an EMBL/GenBank/DDBJ whole genome shotgun (WGS) entry which is preliminary data.</text>
</comment>
<dbReference type="InterPro" id="IPR025662">
    <property type="entry name" value="Sigma_54_int_dom_ATP-bd_1"/>
</dbReference>
<evidence type="ECO:0000313" key="11">
    <source>
        <dbReference type="EMBL" id="MBT0962920.1"/>
    </source>
</evidence>
<reference evidence="12" key="1">
    <citation type="journal article" date="2022" name="ISME J.">
        <title>Genetic and phylogenetic analysis of dissimilatory iodate-reducing bacteria identifies potential niches across the world's oceans.</title>
        <authorList>
            <person name="Reyes-Umana V."/>
            <person name="Henning Z."/>
            <person name="Lee K."/>
            <person name="Barnum T.P."/>
            <person name="Coates J.D."/>
        </authorList>
    </citation>
    <scope>NUCLEOTIDE SEQUENCE [LARGE SCALE GENOMIC DNA]</scope>
    <source>
        <strain evidence="12">IR12</strain>
    </source>
</reference>
<dbReference type="PROSITE" id="PS50110">
    <property type="entry name" value="RESPONSE_REGULATORY"/>
    <property type="match status" value="1"/>
</dbReference>
<dbReference type="PRINTS" id="PR01590">
    <property type="entry name" value="HTHFIS"/>
</dbReference>
<accession>A0A944H9Y1</accession>
<dbReference type="EMBL" id="JAEKFT010000022">
    <property type="protein sequence ID" value="MBT0962920.1"/>
    <property type="molecule type" value="Genomic_DNA"/>
</dbReference>
<keyword evidence="3" id="KW-0067">ATP-binding</keyword>
<dbReference type="GO" id="GO:0006355">
    <property type="term" value="P:regulation of DNA-templated transcription"/>
    <property type="evidence" value="ECO:0007669"/>
    <property type="project" value="InterPro"/>
</dbReference>
<feature type="domain" description="Response regulatory" evidence="10">
    <location>
        <begin position="4"/>
        <end position="118"/>
    </location>
</feature>
<dbReference type="SMART" id="SM00448">
    <property type="entry name" value="REC"/>
    <property type="match status" value="1"/>
</dbReference>
<evidence type="ECO:0000256" key="3">
    <source>
        <dbReference type="ARBA" id="ARBA00022840"/>
    </source>
</evidence>
<dbReference type="SMART" id="SM00382">
    <property type="entry name" value="AAA"/>
    <property type="match status" value="1"/>
</dbReference>
<evidence type="ECO:0000256" key="6">
    <source>
        <dbReference type="ARBA" id="ARBA00023125"/>
    </source>
</evidence>
<dbReference type="PROSITE" id="PS50045">
    <property type="entry name" value="SIGMA54_INTERACT_4"/>
    <property type="match status" value="1"/>
</dbReference>
<dbReference type="CDD" id="cd00009">
    <property type="entry name" value="AAA"/>
    <property type="match status" value="1"/>
</dbReference>
<name>A0A944H9Y1_DENI1</name>
<dbReference type="FunFam" id="3.40.50.300:FF:000006">
    <property type="entry name" value="DNA-binding transcriptional regulator NtrC"/>
    <property type="match status" value="1"/>
</dbReference>
<keyword evidence="2" id="KW-0547">Nucleotide-binding</keyword>
<keyword evidence="6" id="KW-0238">DNA-binding</keyword>
<dbReference type="InterPro" id="IPR001789">
    <property type="entry name" value="Sig_transdc_resp-reg_receiver"/>
</dbReference>
<dbReference type="GO" id="GO:0000160">
    <property type="term" value="P:phosphorelay signal transduction system"/>
    <property type="evidence" value="ECO:0007669"/>
    <property type="project" value="UniProtKB-KW"/>
</dbReference>
<dbReference type="SUPFAM" id="SSF52172">
    <property type="entry name" value="CheY-like"/>
    <property type="match status" value="1"/>
</dbReference>
<keyword evidence="4" id="KW-0902">Two-component regulatory system</keyword>
<organism evidence="11 12">
    <name type="scientific">Denitromonas iodatirespirans</name>
    <dbReference type="NCBI Taxonomy" id="2795389"/>
    <lineage>
        <taxon>Bacteria</taxon>
        <taxon>Pseudomonadati</taxon>
        <taxon>Pseudomonadota</taxon>
        <taxon>Betaproteobacteria</taxon>
        <taxon>Rhodocyclales</taxon>
        <taxon>Zoogloeaceae</taxon>
        <taxon>Denitromonas</taxon>
    </lineage>
</organism>
<dbReference type="InterPro" id="IPR027417">
    <property type="entry name" value="P-loop_NTPase"/>
</dbReference>
<dbReference type="Gene3D" id="1.10.10.60">
    <property type="entry name" value="Homeodomain-like"/>
    <property type="match status" value="1"/>
</dbReference>
<dbReference type="InterPro" id="IPR011006">
    <property type="entry name" value="CheY-like_superfamily"/>
</dbReference>
<dbReference type="Gene3D" id="3.40.50.2300">
    <property type="match status" value="1"/>
</dbReference>
<sequence>MCLPILVVEDDPNLRLGCQQALQLAGLTVLLADSAEAALSEFAHTPLGALITDVRLPGADGMQLLRTVLRRDPGLPVVVITGHGDITLAVEAMRSGAYDFITKPFAPEHLAEVARRALDKRELSQKVAQWRDPQAAQGSLERRLVGDSPAMQRVRQRVRDVADKAVDVLIHGETGTGKEMVARCLHELGGRARGHFVALNCGGLPDTLLDSELFGHEPGAFTGAARRRVGKIEHASGGTLFLDELESMPMAVQIKLLRVLQERVIERLGANQSIAVDTRVVAATKADLVALSAKDQFRSDLYYRLNVVTIDLPPLRERREDIPLLLACFMSEAAARLDLPVPELEPAQLQALMAHDWPGNVRELRNKADCLVLGLAQDEGAVAISGGPKGASLAAAVEAFERQLIAGALAREGGNLSRTAEQLRVAKTTLHDKIRRLGLQAVS</sequence>
<evidence type="ECO:0000256" key="7">
    <source>
        <dbReference type="ARBA" id="ARBA00023163"/>
    </source>
</evidence>
<dbReference type="Proteomes" id="UP000694660">
    <property type="component" value="Unassembled WGS sequence"/>
</dbReference>
<dbReference type="InterPro" id="IPR003593">
    <property type="entry name" value="AAA+_ATPase"/>
</dbReference>
<feature type="domain" description="Sigma-54 factor interaction" evidence="9">
    <location>
        <begin position="144"/>
        <end position="373"/>
    </location>
</feature>
<evidence type="ECO:0000313" key="12">
    <source>
        <dbReference type="Proteomes" id="UP000694660"/>
    </source>
</evidence>
<keyword evidence="5" id="KW-0805">Transcription regulation</keyword>
<gene>
    <name evidence="11" type="ORF">I8J34_17190</name>
</gene>
<dbReference type="SUPFAM" id="SSF46689">
    <property type="entry name" value="Homeodomain-like"/>
    <property type="match status" value="1"/>
</dbReference>
<dbReference type="Pfam" id="PF02954">
    <property type="entry name" value="HTH_8"/>
    <property type="match status" value="1"/>
</dbReference>
<evidence type="ECO:0000256" key="5">
    <source>
        <dbReference type="ARBA" id="ARBA00023015"/>
    </source>
</evidence>
<dbReference type="GO" id="GO:0043565">
    <property type="term" value="F:sequence-specific DNA binding"/>
    <property type="evidence" value="ECO:0007669"/>
    <property type="project" value="InterPro"/>
</dbReference>
<feature type="modified residue" description="4-aspartylphosphate" evidence="8">
    <location>
        <position position="53"/>
    </location>
</feature>
<dbReference type="Pfam" id="PF25601">
    <property type="entry name" value="AAA_lid_14"/>
    <property type="match status" value="1"/>
</dbReference>
<protein>
    <submittedName>
        <fullName evidence="11">Sigma-54-dependent Fis family transcriptional regulator</fullName>
    </submittedName>
</protein>
<dbReference type="Gene3D" id="1.10.8.60">
    <property type="match status" value="1"/>
</dbReference>
<dbReference type="InterPro" id="IPR058031">
    <property type="entry name" value="AAA_lid_NorR"/>
</dbReference>
<evidence type="ECO:0000256" key="1">
    <source>
        <dbReference type="ARBA" id="ARBA00022553"/>
    </source>
</evidence>
<dbReference type="InterPro" id="IPR025943">
    <property type="entry name" value="Sigma_54_int_dom_ATP-bd_2"/>
</dbReference>
<dbReference type="InterPro" id="IPR002197">
    <property type="entry name" value="HTH_Fis"/>
</dbReference>
<evidence type="ECO:0000256" key="2">
    <source>
        <dbReference type="ARBA" id="ARBA00022741"/>
    </source>
</evidence>
<dbReference type="AlphaFoldDB" id="A0A944H9Y1"/>
<dbReference type="Pfam" id="PF00158">
    <property type="entry name" value="Sigma54_activat"/>
    <property type="match status" value="1"/>
</dbReference>